<evidence type="ECO:0000256" key="4">
    <source>
        <dbReference type="PROSITE-ProRule" id="PRU00134"/>
    </source>
</evidence>
<keyword evidence="9" id="KW-1185">Reference proteome</keyword>
<dbReference type="Pfam" id="PF01753">
    <property type="entry name" value="zf-MYND"/>
    <property type="match status" value="1"/>
</dbReference>
<dbReference type="STRING" id="296587.C1E5D8"/>
<dbReference type="KEGG" id="mis:MICPUN_58279"/>
<dbReference type="PROSITE" id="PS50865">
    <property type="entry name" value="ZF_MYND_2"/>
    <property type="match status" value="1"/>
</dbReference>
<evidence type="ECO:0000313" key="9">
    <source>
        <dbReference type="Proteomes" id="UP000002009"/>
    </source>
</evidence>
<feature type="region of interest" description="Disordered" evidence="6">
    <location>
        <begin position="52"/>
        <end position="91"/>
    </location>
</feature>
<name>C1E5D8_MICCC</name>
<evidence type="ECO:0000256" key="3">
    <source>
        <dbReference type="ARBA" id="ARBA00022833"/>
    </source>
</evidence>
<reference evidence="8 9" key="1">
    <citation type="journal article" date="2009" name="Science">
        <title>Green evolution and dynamic adaptations revealed by genomes of the marine picoeukaryotes Micromonas.</title>
        <authorList>
            <person name="Worden A.Z."/>
            <person name="Lee J.H."/>
            <person name="Mock T."/>
            <person name="Rouze P."/>
            <person name="Simmons M.P."/>
            <person name="Aerts A.L."/>
            <person name="Allen A.E."/>
            <person name="Cuvelier M.L."/>
            <person name="Derelle E."/>
            <person name="Everett M.V."/>
            <person name="Foulon E."/>
            <person name="Grimwood J."/>
            <person name="Gundlach H."/>
            <person name="Henrissat B."/>
            <person name="Napoli C."/>
            <person name="McDonald S.M."/>
            <person name="Parker M.S."/>
            <person name="Rombauts S."/>
            <person name="Salamov A."/>
            <person name="Von Dassow P."/>
            <person name="Badger J.H."/>
            <person name="Coutinho P.M."/>
            <person name="Demir E."/>
            <person name="Dubchak I."/>
            <person name="Gentemann C."/>
            <person name="Eikrem W."/>
            <person name="Gready J.E."/>
            <person name="John U."/>
            <person name="Lanier W."/>
            <person name="Lindquist E.A."/>
            <person name="Lucas S."/>
            <person name="Mayer K.F."/>
            <person name="Moreau H."/>
            <person name="Not F."/>
            <person name="Otillar R."/>
            <person name="Panaud O."/>
            <person name="Pangilinan J."/>
            <person name="Paulsen I."/>
            <person name="Piegu B."/>
            <person name="Poliakov A."/>
            <person name="Robbens S."/>
            <person name="Schmutz J."/>
            <person name="Toulza E."/>
            <person name="Wyss T."/>
            <person name="Zelensky A."/>
            <person name="Zhou K."/>
            <person name="Armbrust E.V."/>
            <person name="Bhattacharya D."/>
            <person name="Goodenough U.W."/>
            <person name="Van de Peer Y."/>
            <person name="Grigoriev I.V."/>
        </authorList>
    </citation>
    <scope>NUCLEOTIDE SEQUENCE [LARGE SCALE GENOMIC DNA]</scope>
    <source>
        <strain evidence="9">RCC299 / NOUM17</strain>
    </source>
</reference>
<feature type="domain" description="MYND-type" evidence="7">
    <location>
        <begin position="8"/>
        <end position="46"/>
    </location>
</feature>
<evidence type="ECO:0000256" key="2">
    <source>
        <dbReference type="ARBA" id="ARBA00022771"/>
    </source>
</evidence>
<dbReference type="InParanoid" id="C1E5D8"/>
<evidence type="ECO:0000313" key="8">
    <source>
        <dbReference type="EMBL" id="ACO63240.1"/>
    </source>
</evidence>
<dbReference type="Gene3D" id="1.25.40.10">
    <property type="entry name" value="Tetratricopeptide repeat domain"/>
    <property type="match status" value="2"/>
</dbReference>
<dbReference type="OrthoDB" id="534422at2759"/>
<dbReference type="SUPFAM" id="SSF48452">
    <property type="entry name" value="TPR-like"/>
    <property type="match status" value="1"/>
</dbReference>
<feature type="compositionally biased region" description="Low complexity" evidence="6">
    <location>
        <begin position="61"/>
        <end position="81"/>
    </location>
</feature>
<dbReference type="PROSITE" id="PS01360">
    <property type="entry name" value="ZF_MYND_1"/>
    <property type="match status" value="1"/>
</dbReference>
<dbReference type="Proteomes" id="UP000002009">
    <property type="component" value="Chromosome 5"/>
</dbReference>
<dbReference type="GO" id="GO:0008270">
    <property type="term" value="F:zinc ion binding"/>
    <property type="evidence" value="ECO:0007669"/>
    <property type="project" value="UniProtKB-KW"/>
</dbReference>
<keyword evidence="1" id="KW-0479">Metal-binding</keyword>
<dbReference type="Gene3D" id="6.10.140.2220">
    <property type="match status" value="1"/>
</dbReference>
<gene>
    <name evidence="8" type="ORF">MICPUN_58279</name>
</gene>
<keyword evidence="5" id="KW-0175">Coiled coil</keyword>
<feature type="compositionally biased region" description="Basic and acidic residues" evidence="6">
    <location>
        <begin position="306"/>
        <end position="321"/>
    </location>
</feature>
<dbReference type="EMBL" id="CP001326">
    <property type="protein sequence ID" value="ACO63240.1"/>
    <property type="molecule type" value="Genomic_DNA"/>
</dbReference>
<proteinExistence type="predicted"/>
<dbReference type="GeneID" id="8243641"/>
<accession>C1E5D8</accession>
<dbReference type="RefSeq" id="XP_002501982.1">
    <property type="nucleotide sequence ID" value="XM_002501936.1"/>
</dbReference>
<protein>
    <recommendedName>
        <fullName evidence="7">MYND-type domain-containing protein</fullName>
    </recommendedName>
</protein>
<dbReference type="SUPFAM" id="SSF144232">
    <property type="entry name" value="HIT/MYND zinc finger-like"/>
    <property type="match status" value="1"/>
</dbReference>
<dbReference type="eggNOG" id="ENOG502SCIV">
    <property type="taxonomic scope" value="Eukaryota"/>
</dbReference>
<dbReference type="OMA" id="CNAACQR"/>
<dbReference type="InterPro" id="IPR011990">
    <property type="entry name" value="TPR-like_helical_dom_sf"/>
</dbReference>
<evidence type="ECO:0000256" key="5">
    <source>
        <dbReference type="SAM" id="Coils"/>
    </source>
</evidence>
<evidence type="ECO:0000256" key="1">
    <source>
        <dbReference type="ARBA" id="ARBA00022723"/>
    </source>
</evidence>
<feature type="coiled-coil region" evidence="5">
    <location>
        <begin position="191"/>
        <end position="218"/>
    </location>
</feature>
<organism evidence="8 9">
    <name type="scientific">Micromonas commoda (strain RCC299 / NOUM17 / CCMP2709)</name>
    <name type="common">Picoplanktonic green alga</name>
    <dbReference type="NCBI Taxonomy" id="296587"/>
    <lineage>
        <taxon>Eukaryota</taxon>
        <taxon>Viridiplantae</taxon>
        <taxon>Chlorophyta</taxon>
        <taxon>Mamiellophyceae</taxon>
        <taxon>Mamiellales</taxon>
        <taxon>Mamiellaceae</taxon>
        <taxon>Micromonas</taxon>
    </lineage>
</organism>
<dbReference type="InterPro" id="IPR002893">
    <property type="entry name" value="Znf_MYND"/>
</dbReference>
<feature type="region of interest" description="Disordered" evidence="6">
    <location>
        <begin position="306"/>
        <end position="331"/>
    </location>
</feature>
<evidence type="ECO:0000259" key="7">
    <source>
        <dbReference type="PROSITE" id="PS50865"/>
    </source>
</evidence>
<keyword evidence="2 4" id="KW-0863">Zinc-finger</keyword>
<dbReference type="AlphaFoldDB" id="C1E5D8"/>
<sequence>MDDSAKRCLNCDASYKGLKRCPRCKQVYFCNATCQKEVWKEHVKVCVPIDGEPAQPPPKQPSAAAAAKPPADSQAATAAPKPGDPPVQKTPEQIKADQLLRIRHEILPEAARLMSAREFADAEEQLEDGVAIASQYDERELLNELSCALSKCFMIQDKYKQALEALNPALMHARREGGPEAMRPHSIAAEINKAKGDVDQMRVELRALMEAASESNDEQEQGAALLLAGCLLFDVGDLNAAVPLLSSAATAGEKLGNHNMRAGARNRAGAALLRMRQPKQAIEAWMDELKVLEQAGAEEAMAAMKVKEEPKEEEIEKKKPEMPPLGDTRGRRCKAHGNVFMAHLLMGTRPAAEVHLQHALSIAKELGKEEEARVWLQCGNSHTLASVDGSNDGDATEAYKKCLDLAKEVKSLELIAAAEKGLKKDLDVATMLRG</sequence>
<keyword evidence="3" id="KW-0862">Zinc</keyword>
<evidence type="ECO:0000256" key="6">
    <source>
        <dbReference type="SAM" id="MobiDB-lite"/>
    </source>
</evidence>